<dbReference type="PANTHER" id="PTHR11960">
    <property type="entry name" value="EUKARYOTIC TRANSLATION INITIATION FACTOR 4E RELATED"/>
    <property type="match status" value="1"/>
</dbReference>
<keyword evidence="5 9" id="KW-0648">Protein biosynthesis</keyword>
<name>A0ABP0TDE3_9BRYO</name>
<evidence type="ECO:0000256" key="2">
    <source>
        <dbReference type="ARBA" id="ARBA00022540"/>
    </source>
</evidence>
<evidence type="ECO:0000256" key="4">
    <source>
        <dbReference type="ARBA" id="ARBA00022884"/>
    </source>
</evidence>
<evidence type="ECO:0000256" key="7">
    <source>
        <dbReference type="ARBA" id="ARBA00032656"/>
    </source>
</evidence>
<keyword evidence="4 9" id="KW-0694">RNA-binding</keyword>
<keyword evidence="2 9" id="KW-0396">Initiation factor</keyword>
<dbReference type="Proteomes" id="UP001497512">
    <property type="component" value="Chromosome 10"/>
</dbReference>
<dbReference type="PROSITE" id="PS00813">
    <property type="entry name" value="IF4E"/>
    <property type="match status" value="1"/>
</dbReference>
<evidence type="ECO:0000256" key="8">
    <source>
        <dbReference type="ARBA" id="ARBA00041713"/>
    </source>
</evidence>
<dbReference type="Gene3D" id="3.30.760.10">
    <property type="entry name" value="RNA Cap, Translation Initiation Factor Eif4e"/>
    <property type="match status" value="1"/>
</dbReference>
<keyword evidence="3" id="KW-0810">Translation regulation</keyword>
<organism evidence="10 11">
    <name type="scientific">Sphagnum troendelagicum</name>
    <dbReference type="NCBI Taxonomy" id="128251"/>
    <lineage>
        <taxon>Eukaryota</taxon>
        <taxon>Viridiplantae</taxon>
        <taxon>Streptophyta</taxon>
        <taxon>Embryophyta</taxon>
        <taxon>Bryophyta</taxon>
        <taxon>Sphagnophytina</taxon>
        <taxon>Sphagnopsida</taxon>
        <taxon>Sphagnales</taxon>
        <taxon>Sphagnaceae</taxon>
        <taxon>Sphagnum</taxon>
    </lineage>
</organism>
<evidence type="ECO:0000256" key="6">
    <source>
        <dbReference type="ARBA" id="ARBA00030245"/>
    </source>
</evidence>
<dbReference type="PANTHER" id="PTHR11960:SF8">
    <property type="entry name" value="EUKARYOTIC TRANSLATION INITIATION FACTOR 4E1-RELATED"/>
    <property type="match status" value="1"/>
</dbReference>
<dbReference type="SUPFAM" id="SSF55418">
    <property type="entry name" value="eIF4e-like"/>
    <property type="match status" value="1"/>
</dbReference>
<sequence length="244" mass="27123">MSRALHSLPEGSAAADHSSCAPTPVFAEFLELKALVFTDAELKQQQVPESSVQGGRGGGEVEEHPLEHPWTFWFDNPNGKQKQATWGSSIRAVYTFSTVEDFWCLYNNVLQPSKLGTGTDFHCFKAGIEPKWEDPKCTNGGKWTASPPRGTVGKGALDIFWLHTLLAMIGEQFDEGDEICGAVVSVRARQDKISIWTKTASNEAAQVSIGKQWKDILDFNEKIGYLVHDDAKRQDKSAKNRYYV</sequence>
<evidence type="ECO:0000313" key="10">
    <source>
        <dbReference type="EMBL" id="CAK9193828.1"/>
    </source>
</evidence>
<gene>
    <name evidence="10" type="ORF">CSSPTR1EN2_LOCUS2221</name>
</gene>
<evidence type="ECO:0000256" key="3">
    <source>
        <dbReference type="ARBA" id="ARBA00022845"/>
    </source>
</evidence>
<evidence type="ECO:0000313" key="11">
    <source>
        <dbReference type="Proteomes" id="UP001497512"/>
    </source>
</evidence>
<dbReference type="InterPro" id="IPR001040">
    <property type="entry name" value="TIF_eIF_4E"/>
</dbReference>
<dbReference type="InterPro" id="IPR019770">
    <property type="entry name" value="TIF_eIF_4E_CS"/>
</dbReference>
<comment type="similarity">
    <text evidence="1 9">Belongs to the eukaryotic initiation factor 4E family.</text>
</comment>
<dbReference type="EMBL" id="OZ019902">
    <property type="protein sequence ID" value="CAK9193828.1"/>
    <property type="molecule type" value="Genomic_DNA"/>
</dbReference>
<proteinExistence type="inferred from homology"/>
<protein>
    <recommendedName>
        <fullName evidence="7">eIF-4F 25 kDa subunit</fullName>
    </recommendedName>
    <alternativeName>
        <fullName evidence="8">eIF-4F p26 subunit</fullName>
    </alternativeName>
    <alternativeName>
        <fullName evidence="6">mRNA cap-binding protein</fullName>
    </alternativeName>
</protein>
<evidence type="ECO:0000256" key="9">
    <source>
        <dbReference type="RuleBase" id="RU004374"/>
    </source>
</evidence>
<evidence type="ECO:0000256" key="1">
    <source>
        <dbReference type="ARBA" id="ARBA00009860"/>
    </source>
</evidence>
<accession>A0ABP0TDE3</accession>
<evidence type="ECO:0000256" key="5">
    <source>
        <dbReference type="ARBA" id="ARBA00022917"/>
    </source>
</evidence>
<dbReference type="Pfam" id="PF01652">
    <property type="entry name" value="IF4E"/>
    <property type="match status" value="1"/>
</dbReference>
<keyword evidence="11" id="KW-1185">Reference proteome</keyword>
<reference evidence="10" key="1">
    <citation type="submission" date="2024-02" db="EMBL/GenBank/DDBJ databases">
        <authorList>
            <consortium name="ELIXIR-Norway"/>
            <consortium name="Elixir Norway"/>
        </authorList>
    </citation>
    <scope>NUCLEOTIDE SEQUENCE</scope>
</reference>
<dbReference type="InterPro" id="IPR023398">
    <property type="entry name" value="TIF_eIF4e-like"/>
</dbReference>